<evidence type="ECO:0000256" key="2">
    <source>
        <dbReference type="ARBA" id="ARBA00020098"/>
    </source>
</evidence>
<gene>
    <name evidence="7" type="ORF">IMG5_056620</name>
</gene>
<dbReference type="Proteomes" id="UP000008983">
    <property type="component" value="Unassembled WGS sequence"/>
</dbReference>
<comment type="catalytic activity">
    <reaction evidence="5">
        <text>ATP + H2O = ADP + phosphate + H(+)</text>
        <dbReference type="Rhea" id="RHEA:13065"/>
        <dbReference type="ChEBI" id="CHEBI:15377"/>
        <dbReference type="ChEBI" id="CHEBI:15378"/>
        <dbReference type="ChEBI" id="CHEBI:30616"/>
        <dbReference type="ChEBI" id="CHEBI:43474"/>
        <dbReference type="ChEBI" id="CHEBI:456216"/>
    </reaction>
</comment>
<dbReference type="PANTHER" id="PTHR11937">
    <property type="entry name" value="ACTIN"/>
    <property type="match status" value="1"/>
</dbReference>
<dbReference type="Gene3D" id="3.90.640.10">
    <property type="entry name" value="Actin, Chain A, domain 4"/>
    <property type="match status" value="1"/>
</dbReference>
<dbReference type="GO" id="GO:0005856">
    <property type="term" value="C:cytoskeleton"/>
    <property type="evidence" value="ECO:0007669"/>
    <property type="project" value="UniProtKB-SubCell"/>
</dbReference>
<evidence type="ECO:0000256" key="5">
    <source>
        <dbReference type="ARBA" id="ARBA00049360"/>
    </source>
</evidence>
<dbReference type="Pfam" id="PF00022">
    <property type="entry name" value="Actin"/>
    <property type="match status" value="1"/>
</dbReference>
<dbReference type="eggNOG" id="KOG0678">
    <property type="taxonomic scope" value="Eukaryota"/>
</dbReference>
<dbReference type="InterPro" id="IPR004000">
    <property type="entry name" value="Actin"/>
</dbReference>
<dbReference type="AlphaFoldDB" id="G0QNA0"/>
<dbReference type="EMBL" id="GL983472">
    <property type="protein sequence ID" value="EGR33305.1"/>
    <property type="molecule type" value="Genomic_DNA"/>
</dbReference>
<name>G0QNA0_ICHMU</name>
<evidence type="ECO:0000256" key="1">
    <source>
        <dbReference type="ARBA" id="ARBA00004245"/>
    </source>
</evidence>
<dbReference type="InParanoid" id="G0QNA0"/>
<organism evidence="7 8">
    <name type="scientific">Ichthyophthirius multifiliis</name>
    <name type="common">White spot disease agent</name>
    <name type="synonym">Ich</name>
    <dbReference type="NCBI Taxonomy" id="5932"/>
    <lineage>
        <taxon>Eukaryota</taxon>
        <taxon>Sar</taxon>
        <taxon>Alveolata</taxon>
        <taxon>Ciliophora</taxon>
        <taxon>Intramacronucleata</taxon>
        <taxon>Oligohymenophorea</taxon>
        <taxon>Hymenostomatida</taxon>
        <taxon>Ophryoglenina</taxon>
        <taxon>Ichthyophthirius</taxon>
    </lineage>
</organism>
<keyword evidence="4" id="KW-0206">Cytoskeleton</keyword>
<dbReference type="OrthoDB" id="421448at2759"/>
<dbReference type="RefSeq" id="XP_004037291.1">
    <property type="nucleotide sequence ID" value="XM_004037243.1"/>
</dbReference>
<dbReference type="SMART" id="SM00268">
    <property type="entry name" value="ACTIN"/>
    <property type="match status" value="1"/>
</dbReference>
<evidence type="ECO:0000256" key="4">
    <source>
        <dbReference type="ARBA" id="ARBA00023212"/>
    </source>
</evidence>
<dbReference type="GeneID" id="14909482"/>
<dbReference type="SUPFAM" id="SSF53067">
    <property type="entry name" value="Actin-like ATPase domain"/>
    <property type="match status" value="2"/>
</dbReference>
<dbReference type="InterPro" id="IPR043129">
    <property type="entry name" value="ATPase_NBD"/>
</dbReference>
<accession>G0QNA0</accession>
<dbReference type="CDD" id="cd10221">
    <property type="entry name" value="ASKHA_NBD_Arp3-like"/>
    <property type="match status" value="1"/>
</dbReference>
<evidence type="ECO:0000256" key="3">
    <source>
        <dbReference type="ARBA" id="ARBA00022490"/>
    </source>
</evidence>
<evidence type="ECO:0000313" key="8">
    <source>
        <dbReference type="Proteomes" id="UP000008983"/>
    </source>
</evidence>
<dbReference type="STRING" id="857967.G0QNA0"/>
<dbReference type="FunFam" id="3.30.420.40:FF:000050">
    <property type="entry name" value="Actin, alpha skeletal muscle"/>
    <property type="match status" value="1"/>
</dbReference>
<dbReference type="OMA" id="GIHYPIR"/>
<sequence length="418" mass="47710">MYNIKTAIIDNGTGYTKMGWAGNIEPTWDIPTVISDNSDKNSTQVSKNYNEQLDFCIGNDALQQQVKTYPIKSGIITDWILMEKFWHKSIFDYLRCDPDETNFILTEPPMNPPENRESIAEIFFETFNANSIYIGVQAVLALYSNQVHEQHSSTGNQLTGCVLDSGDGVTHIIPVSDGFVIGSCIKHIPLAGRDITKFISQMIRDRGEKIDIVDLTRVSNEIKEKYGYVAENGLLQEFTNFDKPSKSGKQSNKFKQFSFESSKDKKKYSIDIGYERFLGPEMFFYPEFFDSNWRMSIDECIDNAIQGSPIDTRRNLYNNIVLSGGSTLFDGFSTRLQKQLQQRVDNRLQRFSIRNNNKIPEPISVKVAQNPYQRFSVWQGGSLMAVNPGFQNICKTRKDYYEYGPQIVRCNAVLSQGM</sequence>
<comment type="subcellular location">
    <subcellularLocation>
        <location evidence="1">Cytoplasm</location>
        <location evidence="1">Cytoskeleton</location>
    </subcellularLocation>
</comment>
<comment type="similarity">
    <text evidence="6">Belongs to the actin family.</text>
</comment>
<evidence type="ECO:0000313" key="7">
    <source>
        <dbReference type="EMBL" id="EGR33305.1"/>
    </source>
</evidence>
<reference evidence="7 8" key="1">
    <citation type="submission" date="2011-07" db="EMBL/GenBank/DDBJ databases">
        <authorList>
            <person name="Coyne R."/>
            <person name="Brami D."/>
            <person name="Johnson J."/>
            <person name="Hostetler J."/>
            <person name="Hannick L."/>
            <person name="Clark T."/>
            <person name="Cassidy-Hanley D."/>
            <person name="Inman J."/>
        </authorList>
    </citation>
    <scope>NUCLEOTIDE SEQUENCE [LARGE SCALE GENOMIC DNA]</scope>
    <source>
        <strain evidence="7 8">G5</strain>
    </source>
</reference>
<dbReference type="Gene3D" id="3.30.420.40">
    <property type="match status" value="2"/>
</dbReference>
<proteinExistence type="inferred from homology"/>
<keyword evidence="8" id="KW-1185">Reference proteome</keyword>
<keyword evidence="3" id="KW-0963">Cytoplasm</keyword>
<evidence type="ECO:0000256" key="6">
    <source>
        <dbReference type="RuleBase" id="RU000487"/>
    </source>
</evidence>
<protein>
    <recommendedName>
        <fullName evidence="2">Actin, cytoplasmic</fullName>
    </recommendedName>
</protein>